<dbReference type="Proteomes" id="UP000831796">
    <property type="component" value="Chromosome"/>
</dbReference>
<keyword evidence="4" id="KW-1185">Reference proteome</keyword>
<accession>A0A8T9Q0Y1</accession>
<feature type="domain" description="Glycosyltransferase RgtA/B/C/D-like" evidence="2">
    <location>
        <begin position="1"/>
        <end position="114"/>
    </location>
</feature>
<keyword evidence="1" id="KW-0812">Transmembrane</keyword>
<proteinExistence type="predicted"/>
<evidence type="ECO:0000259" key="2">
    <source>
        <dbReference type="Pfam" id="PF13231"/>
    </source>
</evidence>
<dbReference type="RefSeq" id="WP_244673485.1">
    <property type="nucleotide sequence ID" value="NZ_CP095046.1"/>
</dbReference>
<keyword evidence="1" id="KW-0472">Membrane</keyword>
<feature type="transmembrane region" description="Helical" evidence="1">
    <location>
        <begin position="90"/>
        <end position="111"/>
    </location>
</feature>
<dbReference type="EC" id="2.4.-.-" evidence="3"/>
<keyword evidence="3" id="KW-0808">Transferase</keyword>
<name>A0A8T9Q0Y1_9BACT</name>
<evidence type="ECO:0000313" key="3">
    <source>
        <dbReference type="EMBL" id="UOQ70061.1"/>
    </source>
</evidence>
<evidence type="ECO:0000313" key="4">
    <source>
        <dbReference type="Proteomes" id="UP000831796"/>
    </source>
</evidence>
<keyword evidence="3" id="KW-0328">Glycosyltransferase</keyword>
<gene>
    <name evidence="3" type="ORF">MUN79_14870</name>
</gene>
<organism evidence="3 4">
    <name type="scientific">Hymenobacter cellulosilyticus</name>
    <dbReference type="NCBI Taxonomy" id="2932248"/>
    <lineage>
        <taxon>Bacteria</taxon>
        <taxon>Pseudomonadati</taxon>
        <taxon>Bacteroidota</taxon>
        <taxon>Cytophagia</taxon>
        <taxon>Cytophagales</taxon>
        <taxon>Hymenobacteraceae</taxon>
        <taxon>Hymenobacter</taxon>
    </lineage>
</organism>
<dbReference type="InterPro" id="IPR038731">
    <property type="entry name" value="RgtA/B/C-like"/>
</dbReference>
<dbReference type="AlphaFoldDB" id="A0A8T9Q0Y1"/>
<dbReference type="GO" id="GO:0016757">
    <property type="term" value="F:glycosyltransferase activity"/>
    <property type="evidence" value="ECO:0007669"/>
    <property type="project" value="UniProtKB-KW"/>
</dbReference>
<keyword evidence="1" id="KW-1133">Transmembrane helix</keyword>
<feature type="transmembrane region" description="Helical" evidence="1">
    <location>
        <begin position="50"/>
        <end position="70"/>
    </location>
</feature>
<dbReference type="Pfam" id="PF13231">
    <property type="entry name" value="PMT_2"/>
    <property type="match status" value="1"/>
</dbReference>
<sequence>MTYWLTAAGIAAFGPTALGVRVPAVLAVLAQVVLVFGLGKLLFRGDARHALAAAILYGTFPVVLISALNVTTDAYLMLWELLAAYGILRYLHGAAGGGFTCFGWAWAWPFLPKGPWAQCCR</sequence>
<reference evidence="3" key="1">
    <citation type="submission" date="2022-04" db="EMBL/GenBank/DDBJ databases">
        <title>Hymenobacter sp. isolated from the air.</title>
        <authorList>
            <person name="Won M."/>
            <person name="Lee C.-M."/>
            <person name="Woen H.-Y."/>
            <person name="Kwon S.-W."/>
        </authorList>
    </citation>
    <scope>NUCLEOTIDE SEQUENCE</scope>
    <source>
        <strain evidence="3">5116S-3</strain>
    </source>
</reference>
<feature type="transmembrane region" description="Helical" evidence="1">
    <location>
        <begin position="20"/>
        <end position="43"/>
    </location>
</feature>
<evidence type="ECO:0000256" key="1">
    <source>
        <dbReference type="SAM" id="Phobius"/>
    </source>
</evidence>
<dbReference type="EMBL" id="CP095046">
    <property type="protein sequence ID" value="UOQ70061.1"/>
    <property type="molecule type" value="Genomic_DNA"/>
</dbReference>
<dbReference type="KEGG" id="hcu:MUN79_14870"/>
<protein>
    <submittedName>
        <fullName evidence="3">Glycosyltransferase family 39 protein</fullName>
        <ecNumber evidence="3">2.4.-.-</ecNumber>
    </submittedName>
</protein>